<evidence type="ECO:0000256" key="4">
    <source>
        <dbReference type="ARBA" id="ARBA00022741"/>
    </source>
</evidence>
<name>A0A8X6PFW0_NEPPI</name>
<dbReference type="InterPro" id="IPR036412">
    <property type="entry name" value="HAD-like_sf"/>
</dbReference>
<evidence type="ECO:0000256" key="6">
    <source>
        <dbReference type="ARBA" id="ARBA00022842"/>
    </source>
</evidence>
<dbReference type="PANTHER" id="PTHR45630">
    <property type="entry name" value="CATION-TRANSPORTING ATPASE-RELATED"/>
    <property type="match status" value="1"/>
</dbReference>
<dbReference type="PANTHER" id="PTHR45630:SF8">
    <property type="entry name" value="CATION-TRANSPORTING ATPASE"/>
    <property type="match status" value="1"/>
</dbReference>
<evidence type="ECO:0000313" key="9">
    <source>
        <dbReference type="Proteomes" id="UP000887013"/>
    </source>
</evidence>
<dbReference type="GO" id="GO:0046872">
    <property type="term" value="F:metal ion binding"/>
    <property type="evidence" value="ECO:0007669"/>
    <property type="project" value="UniProtKB-KW"/>
</dbReference>
<keyword evidence="5" id="KW-0067">ATP-binding</keyword>
<dbReference type="GO" id="GO:0019829">
    <property type="term" value="F:ATPase-coupled monoatomic cation transmembrane transporter activity"/>
    <property type="evidence" value="ECO:0007669"/>
    <property type="project" value="TreeGrafter"/>
</dbReference>
<accession>A0A8X6PFW0</accession>
<evidence type="ECO:0000256" key="5">
    <source>
        <dbReference type="ARBA" id="ARBA00022840"/>
    </source>
</evidence>
<comment type="caution">
    <text evidence="8">The sequence shown here is derived from an EMBL/GenBank/DDBJ whole genome shotgun (WGS) entry which is preliminary data.</text>
</comment>
<keyword evidence="6" id="KW-0460">Magnesium</keyword>
<dbReference type="GO" id="GO:0006874">
    <property type="term" value="P:intracellular calcium ion homeostasis"/>
    <property type="evidence" value="ECO:0007669"/>
    <property type="project" value="TreeGrafter"/>
</dbReference>
<feature type="non-terminal residue" evidence="8">
    <location>
        <position position="1"/>
    </location>
</feature>
<keyword evidence="3" id="KW-0479">Metal-binding</keyword>
<comment type="subcellular location">
    <subcellularLocation>
        <location evidence="1">Membrane</location>
        <topology evidence="1">Multi-pass membrane protein</topology>
    </subcellularLocation>
</comment>
<dbReference type="InterPro" id="IPR006544">
    <property type="entry name" value="P-type_TPase_V"/>
</dbReference>
<dbReference type="Gene3D" id="3.40.50.1000">
    <property type="entry name" value="HAD superfamily/HAD-like"/>
    <property type="match status" value="1"/>
</dbReference>
<sequence length="47" mass="5331">DYLEKDLEFLGLVVLENKLKPETVPALKTLKDANIRSVMVTAFSPFH</sequence>
<evidence type="ECO:0000256" key="7">
    <source>
        <dbReference type="ARBA" id="ARBA00022967"/>
    </source>
</evidence>
<keyword evidence="2" id="KW-0597">Phosphoprotein</keyword>
<dbReference type="GO" id="GO:0005524">
    <property type="term" value="F:ATP binding"/>
    <property type="evidence" value="ECO:0007669"/>
    <property type="project" value="UniProtKB-KW"/>
</dbReference>
<keyword evidence="9" id="KW-1185">Reference proteome</keyword>
<dbReference type="AlphaFoldDB" id="A0A8X6PFW0"/>
<organism evidence="8 9">
    <name type="scientific">Nephila pilipes</name>
    <name type="common">Giant wood spider</name>
    <name type="synonym">Nephila maculata</name>
    <dbReference type="NCBI Taxonomy" id="299642"/>
    <lineage>
        <taxon>Eukaryota</taxon>
        <taxon>Metazoa</taxon>
        <taxon>Ecdysozoa</taxon>
        <taxon>Arthropoda</taxon>
        <taxon>Chelicerata</taxon>
        <taxon>Arachnida</taxon>
        <taxon>Araneae</taxon>
        <taxon>Araneomorphae</taxon>
        <taxon>Entelegynae</taxon>
        <taxon>Araneoidea</taxon>
        <taxon>Nephilidae</taxon>
        <taxon>Nephila</taxon>
    </lineage>
</organism>
<proteinExistence type="predicted"/>
<dbReference type="SUPFAM" id="SSF56784">
    <property type="entry name" value="HAD-like"/>
    <property type="match status" value="1"/>
</dbReference>
<dbReference type="GO" id="GO:0140358">
    <property type="term" value="F:P-type transmembrane transporter activity"/>
    <property type="evidence" value="ECO:0007669"/>
    <property type="project" value="InterPro"/>
</dbReference>
<dbReference type="EMBL" id="BMAW01114560">
    <property type="protein sequence ID" value="GFT62271.1"/>
    <property type="molecule type" value="Genomic_DNA"/>
</dbReference>
<dbReference type="OrthoDB" id="48943at2759"/>
<reference evidence="8" key="1">
    <citation type="submission" date="2020-08" db="EMBL/GenBank/DDBJ databases">
        <title>Multicomponent nature underlies the extraordinary mechanical properties of spider dragline silk.</title>
        <authorList>
            <person name="Kono N."/>
            <person name="Nakamura H."/>
            <person name="Mori M."/>
            <person name="Yoshida Y."/>
            <person name="Ohtoshi R."/>
            <person name="Malay A.D."/>
            <person name="Moran D.A.P."/>
            <person name="Tomita M."/>
            <person name="Numata K."/>
            <person name="Arakawa K."/>
        </authorList>
    </citation>
    <scope>NUCLEOTIDE SEQUENCE</scope>
</reference>
<dbReference type="InterPro" id="IPR023214">
    <property type="entry name" value="HAD_sf"/>
</dbReference>
<evidence type="ECO:0000256" key="2">
    <source>
        <dbReference type="ARBA" id="ARBA00022553"/>
    </source>
</evidence>
<evidence type="ECO:0000256" key="3">
    <source>
        <dbReference type="ARBA" id="ARBA00022723"/>
    </source>
</evidence>
<keyword evidence="4" id="KW-0547">Nucleotide-binding</keyword>
<evidence type="ECO:0000313" key="8">
    <source>
        <dbReference type="EMBL" id="GFT62271.1"/>
    </source>
</evidence>
<protein>
    <submittedName>
        <fullName evidence="8">Uncharacterized protein</fullName>
    </submittedName>
</protein>
<dbReference type="GO" id="GO:0015203">
    <property type="term" value="F:polyamine transmembrane transporter activity"/>
    <property type="evidence" value="ECO:0007669"/>
    <property type="project" value="TreeGrafter"/>
</dbReference>
<dbReference type="Proteomes" id="UP000887013">
    <property type="component" value="Unassembled WGS sequence"/>
</dbReference>
<dbReference type="GO" id="GO:0016020">
    <property type="term" value="C:membrane"/>
    <property type="evidence" value="ECO:0007669"/>
    <property type="project" value="UniProtKB-SubCell"/>
</dbReference>
<evidence type="ECO:0000256" key="1">
    <source>
        <dbReference type="ARBA" id="ARBA00004141"/>
    </source>
</evidence>
<gene>
    <name evidence="8" type="ORF">NPIL_263171</name>
</gene>
<keyword evidence="7" id="KW-1278">Translocase</keyword>